<name>A0A7S0VA26_9CHLO</name>
<feature type="compositionally biased region" description="Polar residues" evidence="1">
    <location>
        <begin position="113"/>
        <end position="125"/>
    </location>
</feature>
<dbReference type="AlphaFoldDB" id="A0A7S0VA26"/>
<organism evidence="2">
    <name type="scientific">Polytomella parva</name>
    <dbReference type="NCBI Taxonomy" id="51329"/>
    <lineage>
        <taxon>Eukaryota</taxon>
        <taxon>Viridiplantae</taxon>
        <taxon>Chlorophyta</taxon>
        <taxon>core chlorophytes</taxon>
        <taxon>Chlorophyceae</taxon>
        <taxon>CS clade</taxon>
        <taxon>Chlamydomonadales</taxon>
        <taxon>Chlamydomonadaceae</taxon>
        <taxon>Polytomella</taxon>
    </lineage>
</organism>
<protein>
    <submittedName>
        <fullName evidence="2">Uncharacterized protein</fullName>
    </submittedName>
</protein>
<dbReference type="EMBL" id="HBFM01023665">
    <property type="protein sequence ID" value="CAD8781203.1"/>
    <property type="molecule type" value="Transcribed_RNA"/>
</dbReference>
<reference evidence="2" key="1">
    <citation type="submission" date="2021-01" db="EMBL/GenBank/DDBJ databases">
        <authorList>
            <person name="Corre E."/>
            <person name="Pelletier E."/>
            <person name="Niang G."/>
            <person name="Scheremetjew M."/>
            <person name="Finn R."/>
            <person name="Kale V."/>
            <person name="Holt S."/>
            <person name="Cochrane G."/>
            <person name="Meng A."/>
            <person name="Brown T."/>
            <person name="Cohen L."/>
        </authorList>
    </citation>
    <scope>NUCLEOTIDE SEQUENCE</scope>
    <source>
        <strain evidence="2">SAG 63-3</strain>
    </source>
</reference>
<feature type="compositionally biased region" description="Basic and acidic residues" evidence="1">
    <location>
        <begin position="151"/>
        <end position="162"/>
    </location>
</feature>
<evidence type="ECO:0000313" key="2">
    <source>
        <dbReference type="EMBL" id="CAD8781203.1"/>
    </source>
</evidence>
<proteinExistence type="predicted"/>
<feature type="region of interest" description="Disordered" evidence="1">
    <location>
        <begin position="112"/>
        <end position="208"/>
    </location>
</feature>
<gene>
    <name evidence="2" type="ORF">PPAR00522_LOCUS15324</name>
</gene>
<evidence type="ECO:0000256" key="1">
    <source>
        <dbReference type="SAM" id="MobiDB-lite"/>
    </source>
</evidence>
<sequence length="319" mass="34766">MGSYMNSLAVAEVLNPSTGPSRLGDGPYGAISHSKPEWHLSNFLDRGRQHDVPCPASNFGSGNMESWNASLAPPPRPLRRMFTTSLSSSYVEPVIQNAHHSYYTRRTLGEGATSRSLDLPRSSSMAIEEPNPDLISSFRRSRRSYPNPGPLRKERQEGKKALPEPYGPPPHTRGVRLVHSDGSSSSGSQFLAEPSVPRLQRPSSEMTAYRESTGEIVFERAMGRKIRIGIDTYAGAGRAGDFRSGTLGPAARVEDTSGFFRQLKDTPTFMRFCKSLPPLGQKDLGGRRIQLAVAARRKEMAVERGLVASLPSLPGGSDA</sequence>
<accession>A0A7S0VA26</accession>